<feature type="chain" id="PRO_5018611623" evidence="6">
    <location>
        <begin position="37"/>
        <end position="175"/>
    </location>
</feature>
<dbReference type="PANTHER" id="PTHR38102:SF1">
    <property type="entry name" value="PERIPLASMIC CHAPERONE SPY"/>
    <property type="match status" value="1"/>
</dbReference>
<feature type="signal peptide" evidence="6">
    <location>
        <begin position="1"/>
        <end position="36"/>
    </location>
</feature>
<dbReference type="PANTHER" id="PTHR38102">
    <property type="entry name" value="PERIPLASMIC CHAPERONE SPY"/>
    <property type="match status" value="1"/>
</dbReference>
<dbReference type="RefSeq" id="WP_128199716.1">
    <property type="nucleotide sequence ID" value="NZ_SACT01000006.1"/>
</dbReference>
<comment type="subcellular location">
    <subcellularLocation>
        <location evidence="1">Periplasm</location>
    </subcellularLocation>
</comment>
<dbReference type="InterPro" id="IPR025961">
    <property type="entry name" value="Metal_resist"/>
</dbReference>
<evidence type="ECO:0000256" key="3">
    <source>
        <dbReference type="ARBA" id="ARBA00022729"/>
    </source>
</evidence>
<evidence type="ECO:0000256" key="4">
    <source>
        <dbReference type="ARBA" id="ARBA00022764"/>
    </source>
</evidence>
<dbReference type="CDD" id="cd09916">
    <property type="entry name" value="CpxP_like"/>
    <property type="match status" value="1"/>
</dbReference>
<dbReference type="OrthoDB" id="8589301at2"/>
<reference evidence="7 8" key="1">
    <citation type="submission" date="2019-01" db="EMBL/GenBank/DDBJ databases">
        <authorList>
            <person name="Chen W.-M."/>
        </authorList>
    </citation>
    <scope>NUCLEOTIDE SEQUENCE [LARGE SCALE GENOMIC DNA]</scope>
    <source>
        <strain evidence="7 8">ICH-3</strain>
    </source>
</reference>
<dbReference type="EMBL" id="SACT01000006">
    <property type="protein sequence ID" value="RVT50206.1"/>
    <property type="molecule type" value="Genomic_DNA"/>
</dbReference>
<feature type="compositionally biased region" description="Basic and acidic residues" evidence="5">
    <location>
        <begin position="153"/>
        <end position="175"/>
    </location>
</feature>
<evidence type="ECO:0000256" key="2">
    <source>
        <dbReference type="ARBA" id="ARBA00008441"/>
    </source>
</evidence>
<sequence>MHTSLITTSRSLAMRRLLALATLAAAGTVSATAAWAGPGDRGMRGEGFGAPALNQRMLEKVGASAEQRAQITQIMDAARTDLRAQREEGRNLHMQMRELFTQPSIDEAAVESLRQQMLARHDAASQRMTQAMVEASRVLTVEQRQQIAALMAERSERRADGHRGRHDADGRRHGG</sequence>
<keyword evidence="4" id="KW-0574">Periplasm</keyword>
<accession>A0A3S2TPS9</accession>
<dbReference type="Gene3D" id="1.20.120.1490">
    <property type="match status" value="1"/>
</dbReference>
<evidence type="ECO:0000313" key="8">
    <source>
        <dbReference type="Proteomes" id="UP000288178"/>
    </source>
</evidence>
<proteinExistence type="inferred from homology"/>
<dbReference type="GO" id="GO:0030288">
    <property type="term" value="C:outer membrane-bounded periplasmic space"/>
    <property type="evidence" value="ECO:0007669"/>
    <property type="project" value="TreeGrafter"/>
</dbReference>
<comment type="similarity">
    <text evidence="2">Belongs to the CpxP/Spy family.</text>
</comment>
<dbReference type="InterPro" id="IPR052211">
    <property type="entry name" value="Cpx_auxiliary_protein"/>
</dbReference>
<organism evidence="7 8">
    <name type="scientific">Rubrivivax albus</name>
    <dbReference type="NCBI Taxonomy" id="2499835"/>
    <lineage>
        <taxon>Bacteria</taxon>
        <taxon>Pseudomonadati</taxon>
        <taxon>Pseudomonadota</taxon>
        <taxon>Betaproteobacteria</taxon>
        <taxon>Burkholderiales</taxon>
        <taxon>Sphaerotilaceae</taxon>
        <taxon>Rubrivivax</taxon>
    </lineage>
</organism>
<evidence type="ECO:0000256" key="1">
    <source>
        <dbReference type="ARBA" id="ARBA00004418"/>
    </source>
</evidence>
<name>A0A3S2TPS9_9BURK</name>
<dbReference type="GO" id="GO:0051082">
    <property type="term" value="F:unfolded protein binding"/>
    <property type="evidence" value="ECO:0007669"/>
    <property type="project" value="TreeGrafter"/>
</dbReference>
<evidence type="ECO:0000256" key="6">
    <source>
        <dbReference type="SAM" id="SignalP"/>
    </source>
</evidence>
<dbReference type="Pfam" id="PF13801">
    <property type="entry name" value="Metal_resist"/>
    <property type="match status" value="1"/>
</dbReference>
<evidence type="ECO:0000313" key="7">
    <source>
        <dbReference type="EMBL" id="RVT50206.1"/>
    </source>
</evidence>
<comment type="caution">
    <text evidence="7">The sequence shown here is derived from an EMBL/GenBank/DDBJ whole genome shotgun (WGS) entry which is preliminary data.</text>
</comment>
<dbReference type="InterPro" id="IPR012899">
    <property type="entry name" value="LTXXQ"/>
</dbReference>
<dbReference type="AlphaFoldDB" id="A0A3S2TPS9"/>
<keyword evidence="3 6" id="KW-0732">Signal</keyword>
<keyword evidence="8" id="KW-1185">Reference proteome</keyword>
<evidence type="ECO:0000256" key="5">
    <source>
        <dbReference type="SAM" id="MobiDB-lite"/>
    </source>
</evidence>
<protein>
    <submittedName>
        <fullName evidence="7">Periplasmic heavy metal sensor</fullName>
    </submittedName>
</protein>
<dbReference type="Proteomes" id="UP000288178">
    <property type="component" value="Unassembled WGS sequence"/>
</dbReference>
<gene>
    <name evidence="7" type="ORF">ENE75_18030</name>
</gene>
<feature type="region of interest" description="Disordered" evidence="5">
    <location>
        <begin position="152"/>
        <end position="175"/>
    </location>
</feature>